<dbReference type="InterPro" id="IPR051621">
    <property type="entry name" value="T2SS_protein_J"/>
</dbReference>
<evidence type="ECO:0000256" key="9">
    <source>
        <dbReference type="ARBA" id="ARBA00023136"/>
    </source>
</evidence>
<dbReference type="Pfam" id="PF11612">
    <property type="entry name" value="T2SSJ"/>
    <property type="match status" value="1"/>
</dbReference>
<sequence>MQYRKEHQGFTLFELMVAIAIFSVLGVMTWTAMAGMVRQQELTGEAMDRFRQIQQGVTILSRDLEHIRPRPVRGASHGDMLPALAGGDYLEYPLEFTRGGVRNPLGQPRSSMQRVAYRIDGDTLTRYSWNLLDRSPDAQPIAMPLIDKVTQVQMRFFAPNGEWVEQWPPDGGFQANPFLMPRAVDIIIEIDGFGEVRRLIDIPGVSGTTGDRG</sequence>
<dbReference type="InterPro" id="IPR012902">
    <property type="entry name" value="N_methyl_site"/>
</dbReference>
<evidence type="ECO:0000313" key="12">
    <source>
        <dbReference type="Proteomes" id="UP001239019"/>
    </source>
</evidence>
<name>A0ABU0W5P9_9GAMM</name>
<reference evidence="11 12" key="1">
    <citation type="submission" date="2023-08" db="EMBL/GenBank/DDBJ databases">
        <title>Whole-genome sequencing of halo(alkali)philic microorganisms from hypersaline lakes.</title>
        <authorList>
            <person name="Sorokin D.Y."/>
            <person name="Abbas B."/>
            <person name="Merkel A.Y."/>
        </authorList>
    </citation>
    <scope>NUCLEOTIDE SEQUENCE [LARGE SCALE GENOMIC DNA]</scope>
    <source>
        <strain evidence="11 12">AB-CW4</strain>
    </source>
</reference>
<dbReference type="Gene3D" id="2.10.70.20">
    <property type="entry name" value="gspk-gspi-gspj complex like domains"/>
    <property type="match status" value="1"/>
</dbReference>
<organism evidence="11 12">
    <name type="scientific">Natronospira bacteriovora</name>
    <dbReference type="NCBI Taxonomy" id="3069753"/>
    <lineage>
        <taxon>Bacteria</taxon>
        <taxon>Pseudomonadati</taxon>
        <taxon>Pseudomonadota</taxon>
        <taxon>Gammaproteobacteria</taxon>
        <taxon>Natronospirales</taxon>
        <taxon>Natronospiraceae</taxon>
        <taxon>Natronospira</taxon>
    </lineage>
</organism>
<dbReference type="SUPFAM" id="SSF54523">
    <property type="entry name" value="Pili subunits"/>
    <property type="match status" value="1"/>
</dbReference>
<keyword evidence="7 10" id="KW-0812">Transmembrane</keyword>
<evidence type="ECO:0000256" key="2">
    <source>
        <dbReference type="ARBA" id="ARBA00011084"/>
    </source>
</evidence>
<dbReference type="InterPro" id="IPR045584">
    <property type="entry name" value="Pilin-like"/>
</dbReference>
<gene>
    <name evidence="11" type="primary">gspJ</name>
    <name evidence="11" type="ORF">RBH19_05140</name>
</gene>
<comment type="caution">
    <text evidence="11">The sequence shown here is derived from an EMBL/GenBank/DDBJ whole genome shotgun (WGS) entry which is preliminary data.</text>
</comment>
<accession>A0ABU0W5P9</accession>
<evidence type="ECO:0000313" key="11">
    <source>
        <dbReference type="EMBL" id="MDQ2069248.1"/>
    </source>
</evidence>
<evidence type="ECO:0000256" key="5">
    <source>
        <dbReference type="ARBA" id="ARBA00022481"/>
    </source>
</evidence>
<dbReference type="RefSeq" id="WP_306727734.1">
    <property type="nucleotide sequence ID" value="NZ_JAVDDT010000002.1"/>
</dbReference>
<keyword evidence="8 10" id="KW-1133">Transmembrane helix</keyword>
<evidence type="ECO:0000256" key="7">
    <source>
        <dbReference type="ARBA" id="ARBA00022692"/>
    </source>
</evidence>
<dbReference type="PANTHER" id="PTHR39583">
    <property type="entry name" value="TYPE II SECRETION SYSTEM PROTEIN J-RELATED"/>
    <property type="match status" value="1"/>
</dbReference>
<evidence type="ECO:0000256" key="8">
    <source>
        <dbReference type="ARBA" id="ARBA00022989"/>
    </source>
</evidence>
<keyword evidence="9 10" id="KW-0472">Membrane</keyword>
<feature type="transmembrane region" description="Helical" evidence="10">
    <location>
        <begin position="12"/>
        <end position="33"/>
    </location>
</feature>
<evidence type="ECO:0000256" key="10">
    <source>
        <dbReference type="SAM" id="Phobius"/>
    </source>
</evidence>
<evidence type="ECO:0000256" key="6">
    <source>
        <dbReference type="ARBA" id="ARBA00022519"/>
    </source>
</evidence>
<protein>
    <recommendedName>
        <fullName evidence="3">Type II secretion system protein J</fullName>
    </recommendedName>
</protein>
<dbReference type="Pfam" id="PF07963">
    <property type="entry name" value="N_methyl"/>
    <property type="match status" value="1"/>
</dbReference>
<keyword evidence="5" id="KW-0488">Methylation</keyword>
<keyword evidence="6" id="KW-0997">Cell inner membrane</keyword>
<evidence type="ECO:0000256" key="3">
    <source>
        <dbReference type="ARBA" id="ARBA00021539"/>
    </source>
</evidence>
<comment type="similarity">
    <text evidence="2">Belongs to the GSP J family.</text>
</comment>
<dbReference type="NCBIfam" id="TIGR02532">
    <property type="entry name" value="IV_pilin_GFxxxE"/>
    <property type="match status" value="1"/>
</dbReference>
<evidence type="ECO:0000256" key="1">
    <source>
        <dbReference type="ARBA" id="ARBA00004377"/>
    </source>
</evidence>
<comment type="subcellular location">
    <subcellularLocation>
        <location evidence="1">Cell inner membrane</location>
        <topology evidence="1">Single-pass membrane protein</topology>
    </subcellularLocation>
</comment>
<dbReference type="Proteomes" id="UP001239019">
    <property type="component" value="Unassembled WGS sequence"/>
</dbReference>
<keyword evidence="12" id="KW-1185">Reference proteome</keyword>
<evidence type="ECO:0000256" key="4">
    <source>
        <dbReference type="ARBA" id="ARBA00022475"/>
    </source>
</evidence>
<dbReference type="EMBL" id="JAVDDT010000002">
    <property type="protein sequence ID" value="MDQ2069248.1"/>
    <property type="molecule type" value="Genomic_DNA"/>
</dbReference>
<dbReference type="NCBIfam" id="TIGR01711">
    <property type="entry name" value="gspJ"/>
    <property type="match status" value="1"/>
</dbReference>
<dbReference type="PANTHER" id="PTHR39583:SF2">
    <property type="entry name" value="TYPE II SECRETION SYSTEM PROTEIN J"/>
    <property type="match status" value="1"/>
</dbReference>
<proteinExistence type="inferred from homology"/>
<dbReference type="Gene3D" id="3.10.610.10">
    <property type="entry name" value="GSPII I/J protein-like"/>
    <property type="match status" value="1"/>
</dbReference>
<keyword evidence="4" id="KW-1003">Cell membrane</keyword>
<dbReference type="InterPro" id="IPR010055">
    <property type="entry name" value="T2SS_protein-GspJ"/>
</dbReference>